<evidence type="ECO:0000256" key="8">
    <source>
        <dbReference type="SAM" id="MobiDB-lite"/>
    </source>
</evidence>
<feature type="transmembrane region" description="Helical" evidence="9">
    <location>
        <begin position="51"/>
        <end position="73"/>
    </location>
</feature>
<dbReference type="Proteomes" id="UP001596405">
    <property type="component" value="Unassembled WGS sequence"/>
</dbReference>
<evidence type="ECO:0000256" key="9">
    <source>
        <dbReference type="SAM" id="Phobius"/>
    </source>
</evidence>
<dbReference type="Pfam" id="PF18967">
    <property type="entry name" value="PycTM"/>
    <property type="match status" value="1"/>
</dbReference>
<dbReference type="RefSeq" id="WP_066619308.1">
    <property type="nucleotide sequence ID" value="NZ_JBHSYQ010000003.1"/>
</dbReference>
<evidence type="ECO:0000313" key="12">
    <source>
        <dbReference type="Proteomes" id="UP001596405"/>
    </source>
</evidence>
<dbReference type="InterPro" id="IPR043760">
    <property type="entry name" value="PycTM_dom"/>
</dbReference>
<reference evidence="12" key="1">
    <citation type="journal article" date="2019" name="Int. J. Syst. Evol. Microbiol.">
        <title>The Global Catalogue of Microorganisms (GCM) 10K type strain sequencing project: providing services to taxonomists for standard genome sequencing and annotation.</title>
        <authorList>
            <consortium name="The Broad Institute Genomics Platform"/>
            <consortium name="The Broad Institute Genome Sequencing Center for Infectious Disease"/>
            <person name="Wu L."/>
            <person name="Ma J."/>
        </authorList>
    </citation>
    <scope>NUCLEOTIDE SEQUENCE [LARGE SCALE GENOMIC DNA]</scope>
    <source>
        <strain evidence="12">CGMCC 4.7393</strain>
    </source>
</reference>
<proteinExistence type="predicted"/>
<comment type="subcellular location">
    <subcellularLocation>
        <location evidence="1">Cell membrane</location>
    </subcellularLocation>
</comment>
<keyword evidence="7 9" id="KW-0472">Membrane</keyword>
<organism evidence="11 12">
    <name type="scientific">Rufibacter roseus</name>
    <dbReference type="NCBI Taxonomy" id="1567108"/>
    <lineage>
        <taxon>Bacteria</taxon>
        <taxon>Pseudomonadati</taxon>
        <taxon>Bacteroidota</taxon>
        <taxon>Cytophagia</taxon>
        <taxon>Cytophagales</taxon>
        <taxon>Hymenobacteraceae</taxon>
        <taxon>Rufibacter</taxon>
    </lineage>
</organism>
<evidence type="ECO:0000256" key="7">
    <source>
        <dbReference type="ARBA" id="ARBA00023136"/>
    </source>
</evidence>
<evidence type="ECO:0000256" key="3">
    <source>
        <dbReference type="ARBA" id="ARBA00022692"/>
    </source>
</evidence>
<keyword evidence="4" id="KW-0547">Nucleotide-binding</keyword>
<feature type="transmembrane region" description="Helical" evidence="9">
    <location>
        <begin position="174"/>
        <end position="195"/>
    </location>
</feature>
<keyword evidence="3 9" id="KW-0812">Transmembrane</keyword>
<gene>
    <name evidence="11" type="ORF">ACFQHR_07585</name>
</gene>
<name>A0ABW2DIP3_9BACT</name>
<protein>
    <submittedName>
        <fullName evidence="11">Pycsar system effector family protein</fullName>
    </submittedName>
</protein>
<keyword evidence="5 9" id="KW-1133">Transmembrane helix</keyword>
<evidence type="ECO:0000259" key="10">
    <source>
        <dbReference type="Pfam" id="PF18967"/>
    </source>
</evidence>
<evidence type="ECO:0000256" key="1">
    <source>
        <dbReference type="ARBA" id="ARBA00004236"/>
    </source>
</evidence>
<keyword evidence="6" id="KW-0051">Antiviral defense</keyword>
<keyword evidence="12" id="KW-1185">Reference proteome</keyword>
<comment type="caution">
    <text evidence="11">The sequence shown here is derived from an EMBL/GenBank/DDBJ whole genome shotgun (WGS) entry which is preliminary data.</text>
</comment>
<feature type="transmembrane region" description="Helical" evidence="9">
    <location>
        <begin position="79"/>
        <end position="100"/>
    </location>
</feature>
<sequence length="196" mass="22501">MAEATEENSPAPEEKKKKKKKANEAGRGVETLFRITAANQMRLSDMADNKAHILLTINSIIVSILLSVLFRKIDAEPELLIPSILFLFTSLITIVLAILVTMPRIKKNDVHLNEIPEKNVNLLFFGDYHSINLLEYEKRFSDMMQDPKSLYSSMIRDNYHLGLVLQKKYTSLKFAYIFFMVSFIVSAISFVYTQVF</sequence>
<dbReference type="EMBL" id="JBHSYQ010000003">
    <property type="protein sequence ID" value="MFC6997480.1"/>
    <property type="molecule type" value="Genomic_DNA"/>
</dbReference>
<accession>A0ABW2DIP3</accession>
<evidence type="ECO:0000256" key="2">
    <source>
        <dbReference type="ARBA" id="ARBA00022475"/>
    </source>
</evidence>
<evidence type="ECO:0000256" key="6">
    <source>
        <dbReference type="ARBA" id="ARBA00023118"/>
    </source>
</evidence>
<evidence type="ECO:0000256" key="5">
    <source>
        <dbReference type="ARBA" id="ARBA00022989"/>
    </source>
</evidence>
<feature type="domain" description="Pycsar effector protein" evidence="10">
    <location>
        <begin position="32"/>
        <end position="192"/>
    </location>
</feature>
<feature type="region of interest" description="Disordered" evidence="8">
    <location>
        <begin position="1"/>
        <end position="25"/>
    </location>
</feature>
<evidence type="ECO:0000256" key="4">
    <source>
        <dbReference type="ARBA" id="ARBA00022741"/>
    </source>
</evidence>
<keyword evidence="2" id="KW-1003">Cell membrane</keyword>
<evidence type="ECO:0000313" key="11">
    <source>
        <dbReference type="EMBL" id="MFC6997480.1"/>
    </source>
</evidence>